<evidence type="ECO:0000256" key="2">
    <source>
        <dbReference type="ARBA" id="ARBA00022448"/>
    </source>
</evidence>
<protein>
    <submittedName>
        <fullName evidence="11">ABC transporter permease</fullName>
    </submittedName>
</protein>
<accession>A0A5D0NGE7</accession>
<evidence type="ECO:0000256" key="5">
    <source>
        <dbReference type="ARBA" id="ARBA00022692"/>
    </source>
</evidence>
<evidence type="ECO:0000256" key="6">
    <source>
        <dbReference type="ARBA" id="ARBA00022989"/>
    </source>
</evidence>
<keyword evidence="6 8" id="KW-1133">Transmembrane helix</keyword>
<dbReference type="Gene3D" id="1.10.3720.10">
    <property type="entry name" value="MetI-like"/>
    <property type="match status" value="1"/>
</dbReference>
<name>A0A5D0NGE7_9ACTN</name>
<dbReference type="PROSITE" id="PS50928">
    <property type="entry name" value="ABC_TM1"/>
    <property type="match status" value="1"/>
</dbReference>
<dbReference type="InterPro" id="IPR000515">
    <property type="entry name" value="MetI-like"/>
</dbReference>
<dbReference type="GO" id="GO:0005886">
    <property type="term" value="C:plasma membrane"/>
    <property type="evidence" value="ECO:0007669"/>
    <property type="project" value="UniProtKB-SubCell"/>
</dbReference>
<gene>
    <name evidence="11" type="ORF">FXF69_27125</name>
</gene>
<evidence type="ECO:0000256" key="1">
    <source>
        <dbReference type="ARBA" id="ARBA00004429"/>
    </source>
</evidence>
<dbReference type="STRING" id="1220554.GCA_001552135_00308"/>
<keyword evidence="12" id="KW-1185">Reference proteome</keyword>
<comment type="similarity">
    <text evidence="8">Belongs to the binding-protein-dependent transport system permease family.</text>
</comment>
<evidence type="ECO:0000256" key="3">
    <source>
        <dbReference type="ARBA" id="ARBA00022475"/>
    </source>
</evidence>
<keyword evidence="7 8" id="KW-0472">Membrane</keyword>
<dbReference type="SUPFAM" id="SSF161098">
    <property type="entry name" value="MetI-like"/>
    <property type="match status" value="1"/>
</dbReference>
<feature type="transmembrane region" description="Helical" evidence="8">
    <location>
        <begin position="158"/>
        <end position="177"/>
    </location>
</feature>
<proteinExistence type="inferred from homology"/>
<keyword evidence="4" id="KW-0997">Cell inner membrane</keyword>
<dbReference type="CDD" id="cd06261">
    <property type="entry name" value="TM_PBP2"/>
    <property type="match status" value="1"/>
</dbReference>
<dbReference type="AlphaFoldDB" id="A0A5D0NGE7"/>
<sequence>MRRGVRGPVGRGRLGRAARRPRPARPGGGVIAGGRRAAAGAVLLGALLVLVAAGPLVSPWGWDEIDFAAFREGPSAAHWLGTTQSGRDVFALTLRGARTSLLIGLLTAAISTGLAAAVGAAAGYAGGALDRGLTWGTDALLILPPPLVVAVLRPGGGTAVLVPLLAAFMWMVTARAVRAETVSLRGREFVLAARFLGVRAPRVLVRHVLPRLASLLAVDASLNVGIAIVAESGLSYLGLGVRPPDVSLGVLMADGSGAGGAFSWPFGFAAGLLVLIVLAVSLVGDGLRDVLDPESR</sequence>
<organism evidence="11 12">
    <name type="scientific">Actinomadura chibensis</name>
    <dbReference type="NCBI Taxonomy" id="392828"/>
    <lineage>
        <taxon>Bacteria</taxon>
        <taxon>Bacillati</taxon>
        <taxon>Actinomycetota</taxon>
        <taxon>Actinomycetes</taxon>
        <taxon>Streptosporangiales</taxon>
        <taxon>Thermomonosporaceae</taxon>
        <taxon>Actinomadura</taxon>
    </lineage>
</organism>
<dbReference type="Proteomes" id="UP000323380">
    <property type="component" value="Unassembled WGS sequence"/>
</dbReference>
<dbReference type="PANTHER" id="PTHR43386">
    <property type="entry name" value="OLIGOPEPTIDE TRANSPORT SYSTEM PERMEASE PROTEIN APPC"/>
    <property type="match status" value="1"/>
</dbReference>
<dbReference type="EMBL" id="VSFG01000006">
    <property type="protein sequence ID" value="TYB43478.1"/>
    <property type="molecule type" value="Genomic_DNA"/>
</dbReference>
<feature type="compositionally biased region" description="Basic residues" evidence="9">
    <location>
        <begin position="13"/>
        <end position="23"/>
    </location>
</feature>
<evidence type="ECO:0000259" key="10">
    <source>
        <dbReference type="PROSITE" id="PS50928"/>
    </source>
</evidence>
<comment type="subcellular location">
    <subcellularLocation>
        <location evidence="1">Cell inner membrane</location>
        <topology evidence="1">Multi-pass membrane protein</topology>
    </subcellularLocation>
    <subcellularLocation>
        <location evidence="8">Cell membrane</location>
        <topology evidence="8">Multi-pass membrane protein</topology>
    </subcellularLocation>
</comment>
<reference evidence="11 12" key="1">
    <citation type="submission" date="2019-08" db="EMBL/GenBank/DDBJ databases">
        <title>Actinomadura sp. nov. CYP1-5 isolated from mountain soil.</title>
        <authorList>
            <person name="Songsumanus A."/>
            <person name="Kuncharoen N."/>
            <person name="Kudo T."/>
            <person name="Yuki M."/>
            <person name="Igarashi Y."/>
            <person name="Tanasupawat S."/>
        </authorList>
    </citation>
    <scope>NUCLEOTIDE SEQUENCE [LARGE SCALE GENOMIC DNA]</scope>
    <source>
        <strain evidence="11 12">JCM 14158</strain>
    </source>
</reference>
<evidence type="ECO:0000256" key="7">
    <source>
        <dbReference type="ARBA" id="ARBA00023136"/>
    </source>
</evidence>
<keyword evidence="3" id="KW-1003">Cell membrane</keyword>
<keyword evidence="5 8" id="KW-0812">Transmembrane</keyword>
<dbReference type="InterPro" id="IPR035906">
    <property type="entry name" value="MetI-like_sf"/>
</dbReference>
<feature type="transmembrane region" description="Helical" evidence="8">
    <location>
        <begin position="212"/>
        <end position="241"/>
    </location>
</feature>
<evidence type="ECO:0000313" key="11">
    <source>
        <dbReference type="EMBL" id="TYB43478.1"/>
    </source>
</evidence>
<feature type="transmembrane region" description="Helical" evidence="8">
    <location>
        <begin position="261"/>
        <end position="283"/>
    </location>
</feature>
<feature type="region of interest" description="Disordered" evidence="9">
    <location>
        <begin position="1"/>
        <end position="29"/>
    </location>
</feature>
<evidence type="ECO:0000256" key="8">
    <source>
        <dbReference type="RuleBase" id="RU363032"/>
    </source>
</evidence>
<evidence type="ECO:0000313" key="12">
    <source>
        <dbReference type="Proteomes" id="UP000323380"/>
    </source>
</evidence>
<feature type="transmembrane region" description="Helical" evidence="8">
    <location>
        <begin position="101"/>
        <end position="125"/>
    </location>
</feature>
<dbReference type="InterPro" id="IPR050366">
    <property type="entry name" value="BP-dependent_transpt_permease"/>
</dbReference>
<evidence type="ECO:0000256" key="9">
    <source>
        <dbReference type="SAM" id="MobiDB-lite"/>
    </source>
</evidence>
<comment type="caution">
    <text evidence="11">The sequence shown here is derived from an EMBL/GenBank/DDBJ whole genome shotgun (WGS) entry which is preliminary data.</text>
</comment>
<dbReference type="PANTHER" id="PTHR43386:SF2">
    <property type="entry name" value="OLIGOPEPTIDE TRANSPORT SYSTEM PERMEASE PROTEIN OPPC"/>
    <property type="match status" value="1"/>
</dbReference>
<feature type="domain" description="ABC transmembrane type-1" evidence="10">
    <location>
        <begin position="97"/>
        <end position="284"/>
    </location>
</feature>
<keyword evidence="2 8" id="KW-0813">Transport</keyword>
<evidence type="ECO:0000256" key="4">
    <source>
        <dbReference type="ARBA" id="ARBA00022519"/>
    </source>
</evidence>
<dbReference type="GO" id="GO:0055085">
    <property type="term" value="P:transmembrane transport"/>
    <property type="evidence" value="ECO:0007669"/>
    <property type="project" value="InterPro"/>
</dbReference>
<dbReference type="Pfam" id="PF00528">
    <property type="entry name" value="BPD_transp_1"/>
    <property type="match status" value="1"/>
</dbReference>